<name>A0ABR5N472_BRECH</name>
<keyword evidence="3" id="KW-0804">Transcription</keyword>
<dbReference type="InterPro" id="IPR011075">
    <property type="entry name" value="TetR_C"/>
</dbReference>
<evidence type="ECO:0000256" key="3">
    <source>
        <dbReference type="ARBA" id="ARBA00023163"/>
    </source>
</evidence>
<dbReference type="SUPFAM" id="SSF46689">
    <property type="entry name" value="Homeodomain-like"/>
    <property type="match status" value="1"/>
</dbReference>
<reference evidence="6 7" key="1">
    <citation type="submission" date="2015-09" db="EMBL/GenBank/DDBJ databases">
        <title>Genome sequencing project for genomic taxonomy and phylogenomics of Bacillus-like bacteria.</title>
        <authorList>
            <person name="Liu B."/>
            <person name="Wang J."/>
            <person name="Zhu Y."/>
            <person name="Liu G."/>
            <person name="Chen Q."/>
            <person name="Chen Z."/>
            <person name="Lan J."/>
            <person name="Che J."/>
            <person name="Ge C."/>
            <person name="Shi H."/>
            <person name="Pan Z."/>
            <person name="Liu X."/>
        </authorList>
    </citation>
    <scope>NUCLEOTIDE SEQUENCE [LARGE SCALE GENOMIC DNA]</scope>
    <source>
        <strain evidence="6 7">DSM 8552</strain>
    </source>
</reference>
<dbReference type="SUPFAM" id="SSF48498">
    <property type="entry name" value="Tetracyclin repressor-like, C-terminal domain"/>
    <property type="match status" value="1"/>
</dbReference>
<gene>
    <name evidence="6" type="ORF">AN963_27420</name>
</gene>
<accession>A0ABR5N472</accession>
<dbReference type="PROSITE" id="PS50977">
    <property type="entry name" value="HTH_TETR_2"/>
    <property type="match status" value="1"/>
</dbReference>
<dbReference type="PANTHER" id="PTHR47506:SF3">
    <property type="entry name" value="HTH-TYPE TRANSCRIPTIONAL REGULATOR LMRA"/>
    <property type="match status" value="1"/>
</dbReference>
<keyword evidence="1" id="KW-0805">Transcription regulation</keyword>
<evidence type="ECO:0000256" key="2">
    <source>
        <dbReference type="ARBA" id="ARBA00023125"/>
    </source>
</evidence>
<dbReference type="Proteomes" id="UP000051063">
    <property type="component" value="Unassembled WGS sequence"/>
</dbReference>
<evidence type="ECO:0000259" key="5">
    <source>
        <dbReference type="PROSITE" id="PS50977"/>
    </source>
</evidence>
<evidence type="ECO:0000256" key="4">
    <source>
        <dbReference type="PROSITE-ProRule" id="PRU00335"/>
    </source>
</evidence>
<dbReference type="EMBL" id="LJJB01000013">
    <property type="protein sequence ID" value="KQL45046.1"/>
    <property type="molecule type" value="Genomic_DNA"/>
</dbReference>
<feature type="DNA-binding region" description="H-T-H motif" evidence="4">
    <location>
        <begin position="35"/>
        <end position="54"/>
    </location>
</feature>
<dbReference type="InterPro" id="IPR009057">
    <property type="entry name" value="Homeodomain-like_sf"/>
</dbReference>
<dbReference type="Pfam" id="PF16925">
    <property type="entry name" value="TetR_C_13"/>
    <property type="match status" value="1"/>
</dbReference>
<dbReference type="InterPro" id="IPR036271">
    <property type="entry name" value="Tet_transcr_reg_TetR-rel_C_sf"/>
</dbReference>
<evidence type="ECO:0000256" key="1">
    <source>
        <dbReference type="ARBA" id="ARBA00023015"/>
    </source>
</evidence>
<dbReference type="PRINTS" id="PR00455">
    <property type="entry name" value="HTHTETR"/>
</dbReference>
<keyword evidence="2 4" id="KW-0238">DNA-binding</keyword>
<dbReference type="InterPro" id="IPR001647">
    <property type="entry name" value="HTH_TetR"/>
</dbReference>
<sequence>MKERFINMDKKESAKERILQVASELFYQEGIRAVGIDRIIAESGVAKASFYRNFATKDDLIVAFLEQRFLRSLERIEEARQRFPNQPTEQLRFLFQSISDRMMEPDFRGCPYMNTAVEFPDIEHPAHAKAVASRHILWCHVKQMATEAGARDPEALASQLEILHSGAIMMAYMKKSMYNADHFYNAAMLLIKDQVPFVSTW</sequence>
<dbReference type="Gene3D" id="1.10.357.10">
    <property type="entry name" value="Tetracycline Repressor, domain 2"/>
    <property type="match status" value="1"/>
</dbReference>
<organism evidence="6 7">
    <name type="scientific">Brevibacillus choshinensis</name>
    <dbReference type="NCBI Taxonomy" id="54911"/>
    <lineage>
        <taxon>Bacteria</taxon>
        <taxon>Bacillati</taxon>
        <taxon>Bacillota</taxon>
        <taxon>Bacilli</taxon>
        <taxon>Bacillales</taxon>
        <taxon>Paenibacillaceae</taxon>
        <taxon>Brevibacillus</taxon>
    </lineage>
</organism>
<dbReference type="PANTHER" id="PTHR47506">
    <property type="entry name" value="TRANSCRIPTIONAL REGULATORY PROTEIN"/>
    <property type="match status" value="1"/>
</dbReference>
<evidence type="ECO:0000313" key="6">
    <source>
        <dbReference type="EMBL" id="KQL45046.1"/>
    </source>
</evidence>
<evidence type="ECO:0000313" key="7">
    <source>
        <dbReference type="Proteomes" id="UP000051063"/>
    </source>
</evidence>
<comment type="caution">
    <text evidence="6">The sequence shown here is derived from an EMBL/GenBank/DDBJ whole genome shotgun (WGS) entry which is preliminary data.</text>
</comment>
<feature type="domain" description="HTH tetR-type" evidence="5">
    <location>
        <begin position="12"/>
        <end position="72"/>
    </location>
</feature>
<keyword evidence="7" id="KW-1185">Reference proteome</keyword>
<dbReference type="Pfam" id="PF00440">
    <property type="entry name" value="TetR_N"/>
    <property type="match status" value="1"/>
</dbReference>
<protein>
    <submittedName>
        <fullName evidence="6">TetR family transcriptional regulator</fullName>
    </submittedName>
</protein>
<proteinExistence type="predicted"/>